<dbReference type="InterPro" id="IPR003594">
    <property type="entry name" value="HATPase_dom"/>
</dbReference>
<dbReference type="CDD" id="cd06225">
    <property type="entry name" value="HAMP"/>
    <property type="match status" value="1"/>
</dbReference>
<evidence type="ECO:0000256" key="8">
    <source>
        <dbReference type="SAM" id="Coils"/>
    </source>
</evidence>
<evidence type="ECO:0000256" key="1">
    <source>
        <dbReference type="ARBA" id="ARBA00000085"/>
    </source>
</evidence>
<dbReference type="SMART" id="SM00388">
    <property type="entry name" value="HisKA"/>
    <property type="match status" value="1"/>
</dbReference>
<dbReference type="SUPFAM" id="SSF55874">
    <property type="entry name" value="ATPase domain of HSP90 chaperone/DNA topoisomerase II/histidine kinase"/>
    <property type="match status" value="1"/>
</dbReference>
<keyword evidence="10" id="KW-1133">Transmembrane helix</keyword>
<dbReference type="InterPro" id="IPR003660">
    <property type="entry name" value="HAMP_dom"/>
</dbReference>
<dbReference type="SUPFAM" id="SSF158472">
    <property type="entry name" value="HAMP domain-like"/>
    <property type="match status" value="1"/>
</dbReference>
<comment type="catalytic activity">
    <reaction evidence="1">
        <text>ATP + protein L-histidine = ADP + protein N-phospho-L-histidine.</text>
        <dbReference type="EC" id="2.7.13.3"/>
    </reaction>
</comment>
<dbReference type="PANTHER" id="PTHR43047:SF63">
    <property type="entry name" value="HISTIDINE KINASE"/>
    <property type="match status" value="1"/>
</dbReference>
<dbReference type="Gene3D" id="1.10.287.130">
    <property type="match status" value="1"/>
</dbReference>
<feature type="domain" description="Histidine kinase" evidence="11">
    <location>
        <begin position="345"/>
        <end position="573"/>
    </location>
</feature>
<dbReference type="InterPro" id="IPR036097">
    <property type="entry name" value="HisK_dim/P_sf"/>
</dbReference>
<evidence type="ECO:0000256" key="10">
    <source>
        <dbReference type="SAM" id="Phobius"/>
    </source>
</evidence>
<gene>
    <name evidence="13" type="ORF">H6G18_24490</name>
</gene>
<dbReference type="InterPro" id="IPR005467">
    <property type="entry name" value="His_kinase_dom"/>
</dbReference>
<keyword evidence="8" id="KW-0175">Coiled coil</keyword>
<protein>
    <recommendedName>
        <fullName evidence="3">histidine kinase</fullName>
        <ecNumber evidence="3">2.7.13.3</ecNumber>
    </recommendedName>
</protein>
<evidence type="ECO:0000256" key="3">
    <source>
        <dbReference type="ARBA" id="ARBA00012438"/>
    </source>
</evidence>
<organism evidence="13 14">
    <name type="scientific">Anabaena subtropica FACHB-260</name>
    <dbReference type="NCBI Taxonomy" id="2692884"/>
    <lineage>
        <taxon>Bacteria</taxon>
        <taxon>Bacillati</taxon>
        <taxon>Cyanobacteriota</taxon>
        <taxon>Cyanophyceae</taxon>
        <taxon>Nostocales</taxon>
        <taxon>Nostocaceae</taxon>
        <taxon>Anabaena</taxon>
    </lineage>
</organism>
<evidence type="ECO:0000256" key="5">
    <source>
        <dbReference type="ARBA" id="ARBA00022679"/>
    </source>
</evidence>
<dbReference type="SMART" id="SM00387">
    <property type="entry name" value="HATPase_c"/>
    <property type="match status" value="1"/>
</dbReference>
<dbReference type="Gene3D" id="6.10.340.10">
    <property type="match status" value="1"/>
</dbReference>
<dbReference type="Proteomes" id="UP000607281">
    <property type="component" value="Unassembled WGS sequence"/>
</dbReference>
<evidence type="ECO:0000256" key="2">
    <source>
        <dbReference type="ARBA" id="ARBA00004370"/>
    </source>
</evidence>
<evidence type="ECO:0000256" key="7">
    <source>
        <dbReference type="ARBA" id="ARBA00023012"/>
    </source>
</evidence>
<dbReference type="SUPFAM" id="SSF47384">
    <property type="entry name" value="Homodimeric domain of signal transducing histidine kinase"/>
    <property type="match status" value="1"/>
</dbReference>
<comment type="subcellular location">
    <subcellularLocation>
        <location evidence="2">Membrane</location>
    </subcellularLocation>
</comment>
<reference evidence="13 14" key="1">
    <citation type="journal article" date="2020" name="ISME J.">
        <title>Comparative genomics reveals insights into cyanobacterial evolution and habitat adaptation.</title>
        <authorList>
            <person name="Chen M.Y."/>
            <person name="Teng W.K."/>
            <person name="Zhao L."/>
            <person name="Hu C.X."/>
            <person name="Zhou Y.K."/>
            <person name="Han B.P."/>
            <person name="Song L.R."/>
            <person name="Shu W.S."/>
        </authorList>
    </citation>
    <scope>NUCLEOTIDE SEQUENCE [LARGE SCALE GENOMIC DNA]</scope>
    <source>
        <strain evidence="13 14">FACHB-260</strain>
    </source>
</reference>
<dbReference type="PRINTS" id="PR00344">
    <property type="entry name" value="BCTRLSENSOR"/>
</dbReference>
<dbReference type="PROSITE" id="PS50885">
    <property type="entry name" value="HAMP"/>
    <property type="match status" value="1"/>
</dbReference>
<evidence type="ECO:0000259" key="12">
    <source>
        <dbReference type="PROSITE" id="PS50885"/>
    </source>
</evidence>
<dbReference type="InterPro" id="IPR003661">
    <property type="entry name" value="HisK_dim/P_dom"/>
</dbReference>
<keyword evidence="7" id="KW-0902">Two-component regulatory system</keyword>
<dbReference type="EMBL" id="JACJRF010000090">
    <property type="protein sequence ID" value="MBD2347261.1"/>
    <property type="molecule type" value="Genomic_DNA"/>
</dbReference>
<keyword evidence="10" id="KW-0472">Membrane</keyword>
<dbReference type="PROSITE" id="PS50109">
    <property type="entry name" value="HIS_KIN"/>
    <property type="match status" value="1"/>
</dbReference>
<dbReference type="InterPro" id="IPR036890">
    <property type="entry name" value="HATPase_C_sf"/>
</dbReference>
<name>A0ABR8CWV8_9NOST</name>
<dbReference type="Pfam" id="PF00672">
    <property type="entry name" value="HAMP"/>
    <property type="match status" value="1"/>
</dbReference>
<feature type="transmembrane region" description="Helical" evidence="10">
    <location>
        <begin position="245"/>
        <end position="266"/>
    </location>
</feature>
<comment type="caution">
    <text evidence="13">The sequence shown here is derived from an EMBL/GenBank/DDBJ whole genome shotgun (WGS) entry which is preliminary data.</text>
</comment>
<dbReference type="RefSeq" id="WP_190409663.1">
    <property type="nucleotide sequence ID" value="NZ_JACJRF010000090.1"/>
</dbReference>
<feature type="domain" description="HAMP" evidence="12">
    <location>
        <begin position="270"/>
        <end position="323"/>
    </location>
</feature>
<keyword evidence="5" id="KW-0808">Transferase</keyword>
<dbReference type="SMART" id="SM00304">
    <property type="entry name" value="HAMP"/>
    <property type="match status" value="1"/>
</dbReference>
<dbReference type="CDD" id="cd16922">
    <property type="entry name" value="HATPase_EvgS-ArcB-TorS-like"/>
    <property type="match status" value="1"/>
</dbReference>
<feature type="transmembrane region" description="Helical" evidence="10">
    <location>
        <begin position="54"/>
        <end position="77"/>
    </location>
</feature>
<proteinExistence type="predicted"/>
<evidence type="ECO:0000256" key="6">
    <source>
        <dbReference type="ARBA" id="ARBA00022777"/>
    </source>
</evidence>
<dbReference type="PANTHER" id="PTHR43047">
    <property type="entry name" value="TWO-COMPONENT HISTIDINE PROTEIN KINASE"/>
    <property type="match status" value="1"/>
</dbReference>
<sequence length="575" mass="63742">MQTQQPIPVDSSSDSKKVSLEEPSTSTDELPTIEFPSRGKLKASSWRIHQKIGYGYFVAIGIGFFGSLTGLVIANYYRGREIRVFNQAQEQRQLLTDYKDAVIGAQLYSSNIVAFLEDPQHLPVKKAEFLRNVDKAKTLEAKIAKFIDSRPKDLAATSANLQALLQDYRSYLESYIKQIDVVLQDIQQPVPPQQATEVRTRLLEIMRGDTAMQLEQLSKKLSNILQTAESKERIRQRDVEQAKGVERLIVMGSMLVSVAIAAIVAWRTSRAIAEPVITVTQVAEQVARKPNFDLRAPVTTEDEIGLLAKSLNRLIERVSERTKELEQAKEQAEAASKAKSVFLANVSHELRTPLNAVIGLSQLLKEDAGDLNLSGDFTSDLETINAAGRHLLELINDILDVSKIEAGKMTLYPETFDIVTLINNVVLTVKPAIEKNGNILEIYCDEHLGTMYADQTRMRQVLLNLLSNSAKFTSNGKIKLAVKREKQDLSPEAPFGMISFMVSDTGIGMSLSQQKQLFQPFTQGDTSTTKKYGGTGLGLAISRHFCDMMGGEILVNSQPGVGSTFTVYLPLKEQS</sequence>
<feature type="coiled-coil region" evidence="8">
    <location>
        <begin position="308"/>
        <end position="338"/>
    </location>
</feature>
<feature type="region of interest" description="Disordered" evidence="9">
    <location>
        <begin position="1"/>
        <end position="30"/>
    </location>
</feature>
<keyword evidence="4" id="KW-0597">Phosphoprotein</keyword>
<evidence type="ECO:0000256" key="9">
    <source>
        <dbReference type="SAM" id="MobiDB-lite"/>
    </source>
</evidence>
<keyword evidence="6" id="KW-0418">Kinase</keyword>
<dbReference type="Pfam" id="PF02518">
    <property type="entry name" value="HATPase_c"/>
    <property type="match status" value="1"/>
</dbReference>
<keyword evidence="10" id="KW-0812">Transmembrane</keyword>
<dbReference type="EC" id="2.7.13.3" evidence="3"/>
<keyword evidence="14" id="KW-1185">Reference proteome</keyword>
<dbReference type="Pfam" id="PF00512">
    <property type="entry name" value="HisKA"/>
    <property type="match status" value="1"/>
</dbReference>
<evidence type="ECO:0000313" key="14">
    <source>
        <dbReference type="Proteomes" id="UP000607281"/>
    </source>
</evidence>
<evidence type="ECO:0000259" key="11">
    <source>
        <dbReference type="PROSITE" id="PS50109"/>
    </source>
</evidence>
<evidence type="ECO:0000313" key="13">
    <source>
        <dbReference type="EMBL" id="MBD2347261.1"/>
    </source>
</evidence>
<evidence type="ECO:0000256" key="4">
    <source>
        <dbReference type="ARBA" id="ARBA00022553"/>
    </source>
</evidence>
<accession>A0ABR8CWV8</accession>
<dbReference type="InterPro" id="IPR004358">
    <property type="entry name" value="Sig_transdc_His_kin-like_C"/>
</dbReference>
<dbReference type="Gene3D" id="3.30.565.10">
    <property type="entry name" value="Histidine kinase-like ATPase, C-terminal domain"/>
    <property type="match status" value="1"/>
</dbReference>
<dbReference type="CDD" id="cd00082">
    <property type="entry name" value="HisKA"/>
    <property type="match status" value="1"/>
</dbReference>